<dbReference type="AlphaFoldDB" id="A0A9P4LKB7"/>
<feature type="compositionally biased region" description="Low complexity" evidence="1">
    <location>
        <begin position="89"/>
        <end position="99"/>
    </location>
</feature>
<feature type="region of interest" description="Disordered" evidence="1">
    <location>
        <begin position="200"/>
        <end position="224"/>
    </location>
</feature>
<evidence type="ECO:0000313" key="3">
    <source>
        <dbReference type="Proteomes" id="UP000799777"/>
    </source>
</evidence>
<name>A0A9P4LKB7_9PLEO</name>
<reference evidence="2" key="1">
    <citation type="journal article" date="2020" name="Stud. Mycol.">
        <title>101 Dothideomycetes genomes: a test case for predicting lifestyles and emergence of pathogens.</title>
        <authorList>
            <person name="Haridas S."/>
            <person name="Albert R."/>
            <person name="Binder M."/>
            <person name="Bloem J."/>
            <person name="Labutti K."/>
            <person name="Salamov A."/>
            <person name="Andreopoulos B."/>
            <person name="Baker S."/>
            <person name="Barry K."/>
            <person name="Bills G."/>
            <person name="Bluhm B."/>
            <person name="Cannon C."/>
            <person name="Castanera R."/>
            <person name="Culley D."/>
            <person name="Daum C."/>
            <person name="Ezra D."/>
            <person name="Gonzalez J."/>
            <person name="Henrissat B."/>
            <person name="Kuo A."/>
            <person name="Liang C."/>
            <person name="Lipzen A."/>
            <person name="Lutzoni F."/>
            <person name="Magnuson J."/>
            <person name="Mondo S."/>
            <person name="Nolan M."/>
            <person name="Ohm R."/>
            <person name="Pangilinan J."/>
            <person name="Park H.-J."/>
            <person name="Ramirez L."/>
            <person name="Alfaro M."/>
            <person name="Sun H."/>
            <person name="Tritt A."/>
            <person name="Yoshinaga Y."/>
            <person name="Zwiers L.-H."/>
            <person name="Turgeon B."/>
            <person name="Goodwin S."/>
            <person name="Spatafora J."/>
            <person name="Crous P."/>
            <person name="Grigoriev I."/>
        </authorList>
    </citation>
    <scope>NUCLEOTIDE SEQUENCE</scope>
    <source>
        <strain evidence="2">CBS 110217</strain>
    </source>
</reference>
<evidence type="ECO:0000313" key="2">
    <source>
        <dbReference type="EMBL" id="KAF2028518.1"/>
    </source>
</evidence>
<feature type="compositionally biased region" description="Basic and acidic residues" evidence="1">
    <location>
        <begin position="378"/>
        <end position="389"/>
    </location>
</feature>
<evidence type="ECO:0000256" key="1">
    <source>
        <dbReference type="SAM" id="MobiDB-lite"/>
    </source>
</evidence>
<organism evidence="2 3">
    <name type="scientific">Setomelanomma holmii</name>
    <dbReference type="NCBI Taxonomy" id="210430"/>
    <lineage>
        <taxon>Eukaryota</taxon>
        <taxon>Fungi</taxon>
        <taxon>Dikarya</taxon>
        <taxon>Ascomycota</taxon>
        <taxon>Pezizomycotina</taxon>
        <taxon>Dothideomycetes</taxon>
        <taxon>Pleosporomycetidae</taxon>
        <taxon>Pleosporales</taxon>
        <taxon>Pleosporineae</taxon>
        <taxon>Phaeosphaeriaceae</taxon>
        <taxon>Setomelanomma</taxon>
    </lineage>
</organism>
<feature type="compositionally biased region" description="Basic and acidic residues" evidence="1">
    <location>
        <begin position="211"/>
        <end position="220"/>
    </location>
</feature>
<proteinExistence type="predicted"/>
<feature type="compositionally biased region" description="Basic and acidic residues" evidence="1">
    <location>
        <begin position="12"/>
        <end position="25"/>
    </location>
</feature>
<comment type="caution">
    <text evidence="2">The sequence shown here is derived from an EMBL/GenBank/DDBJ whole genome shotgun (WGS) entry which is preliminary data.</text>
</comment>
<dbReference type="Proteomes" id="UP000799777">
    <property type="component" value="Unassembled WGS sequence"/>
</dbReference>
<accession>A0A9P4LKB7</accession>
<feature type="region of interest" description="Disordered" evidence="1">
    <location>
        <begin position="85"/>
        <end position="107"/>
    </location>
</feature>
<feature type="region of interest" description="Disordered" evidence="1">
    <location>
        <begin position="332"/>
        <end position="389"/>
    </location>
</feature>
<sequence length="389" mass="43121">MISDARSRPHRLPIERVKQPSEEKPPWSGIEFTFPVGSDDLSDALRSRYPKGTTLRERKHMAAIEFLQNELRQMQSAQPCFNATDLEDSATSKSSSPDSDGNEVRSRLWSETTSCDVIVTNGTARSPSNVVQGSDVYSGNTIIDSTPSSAHKLGHQIVFSVANGRQQQPRTRRRMTKEEKLAYKKTRERKACAACRRQKAKCTHGDNVNEEQPRQGTDVKRPKRQHSLDAGIGHLQGQKLSTKNGEEDEFALNRRISTNLHEESRIQVHTAPATTEPLGDNTPYGQGSAQNEIPRYVQSPVVSDQYGVPVTTQSGSSWPGFYAPHAPDVFGPDFTQLQQSSSVHSSHSMPPLDNVSPLDASYPSTFADYIQGPWTEPQEIREPGTEPNG</sequence>
<dbReference type="OrthoDB" id="3794485at2759"/>
<feature type="region of interest" description="Disordered" evidence="1">
    <location>
        <begin position="269"/>
        <end position="290"/>
    </location>
</feature>
<protein>
    <submittedName>
        <fullName evidence="2">Uncharacterized protein</fullName>
    </submittedName>
</protein>
<feature type="region of interest" description="Disordered" evidence="1">
    <location>
        <begin position="1"/>
        <end position="29"/>
    </location>
</feature>
<dbReference type="EMBL" id="ML978212">
    <property type="protein sequence ID" value="KAF2028518.1"/>
    <property type="molecule type" value="Genomic_DNA"/>
</dbReference>
<gene>
    <name evidence="2" type="ORF">EK21DRAFT_113854</name>
</gene>
<keyword evidence="3" id="KW-1185">Reference proteome</keyword>